<feature type="signal peptide" evidence="2">
    <location>
        <begin position="1"/>
        <end position="23"/>
    </location>
</feature>
<keyword evidence="3" id="KW-1185">Reference proteome</keyword>
<feature type="region of interest" description="Disordered" evidence="1">
    <location>
        <begin position="163"/>
        <end position="186"/>
    </location>
</feature>
<feature type="region of interest" description="Disordered" evidence="1">
    <location>
        <begin position="76"/>
        <end position="117"/>
    </location>
</feature>
<feature type="compositionally biased region" description="Acidic residues" evidence="1">
    <location>
        <begin position="82"/>
        <end position="102"/>
    </location>
</feature>
<dbReference type="GeneID" id="117571047"/>
<name>A0A6P8WYQ8_DROAB</name>
<dbReference type="AlphaFoldDB" id="A0A6P8WYQ8"/>
<evidence type="ECO:0000313" key="3">
    <source>
        <dbReference type="Proteomes" id="UP000515160"/>
    </source>
</evidence>
<proteinExistence type="predicted"/>
<accession>A0A6P8WYQ8</accession>
<gene>
    <name evidence="4" type="primary">LOC117571047</name>
</gene>
<evidence type="ECO:0000256" key="1">
    <source>
        <dbReference type="SAM" id="MobiDB-lite"/>
    </source>
</evidence>
<dbReference type="OrthoDB" id="6575720at2759"/>
<evidence type="ECO:0000313" key="4">
    <source>
        <dbReference type="RefSeq" id="XP_034108906.1"/>
    </source>
</evidence>
<protein>
    <submittedName>
        <fullName evidence="4">Uncharacterized protein LOC117571047</fullName>
    </submittedName>
</protein>
<dbReference type="Proteomes" id="UP000515160">
    <property type="component" value="Chromosome 3"/>
</dbReference>
<evidence type="ECO:0000256" key="2">
    <source>
        <dbReference type="SAM" id="SignalP"/>
    </source>
</evidence>
<organism evidence="3 4">
    <name type="scientific">Drosophila albomicans</name>
    <name type="common">Fruit fly</name>
    <dbReference type="NCBI Taxonomy" id="7291"/>
    <lineage>
        <taxon>Eukaryota</taxon>
        <taxon>Metazoa</taxon>
        <taxon>Ecdysozoa</taxon>
        <taxon>Arthropoda</taxon>
        <taxon>Hexapoda</taxon>
        <taxon>Insecta</taxon>
        <taxon>Pterygota</taxon>
        <taxon>Neoptera</taxon>
        <taxon>Endopterygota</taxon>
        <taxon>Diptera</taxon>
        <taxon>Brachycera</taxon>
        <taxon>Muscomorpha</taxon>
        <taxon>Ephydroidea</taxon>
        <taxon>Drosophilidae</taxon>
        <taxon>Drosophila</taxon>
    </lineage>
</organism>
<keyword evidence="2" id="KW-0732">Signal</keyword>
<dbReference type="RefSeq" id="XP_034108906.1">
    <property type="nucleotide sequence ID" value="XM_034253015.2"/>
</dbReference>
<feature type="chain" id="PRO_5028411180" evidence="2">
    <location>
        <begin position="24"/>
        <end position="313"/>
    </location>
</feature>
<reference evidence="4" key="1">
    <citation type="submission" date="2025-08" db="UniProtKB">
        <authorList>
            <consortium name="RefSeq"/>
        </authorList>
    </citation>
    <scope>IDENTIFICATION</scope>
    <source>
        <strain evidence="4">15112-1751.03</strain>
        <tissue evidence="4">Whole Adult</tissue>
    </source>
</reference>
<sequence length="313" mass="34742">MATSWTPIVCLLLLLGVSQQAAGGVMDNVNDGLKMAGQMFGINTAADVANLVAKAFSKATTRKKPDLMSVLQQGFESQRQYDDEEGDQDEEDESKQESEAENAQESPPVEQGSRRQPLQLNSVQMLTNMMRLIGFDPRKLGALALNAIVMIAQAIGSTIVQATRGAPDSDKESGPEELFEPNDHQPRSIVSGGPIDWFLKRPGPNTKRMLRRIMDQQLPEHIVDMIESKETPDGNEAACLKLLMCKSSPIIWGMQNSLKKRLAGEPDDDQDSYMNANAFFKYLPSWDEYKQHGESCENRFSKYCPRNGTLGKL</sequence>